<evidence type="ECO:0000256" key="1">
    <source>
        <dbReference type="SAM" id="SignalP"/>
    </source>
</evidence>
<accession>A0A7K0EEQ3</accession>
<name>A0A7K0EEQ3_9BACT</name>
<feature type="chain" id="PRO_5029554059" evidence="1">
    <location>
        <begin position="30"/>
        <end position="567"/>
    </location>
</feature>
<gene>
    <name evidence="2" type="ORF">GJJ30_03340</name>
</gene>
<protein>
    <submittedName>
        <fullName evidence="2">Uncharacterized protein</fullName>
    </submittedName>
</protein>
<dbReference type="AlphaFoldDB" id="A0A7K0EEQ3"/>
<sequence>MKKLNGIRFTRWILGFLMSWISVSASAQAPPTSGLVSLLRQFDDRFKTVTGASQTFEQTLQVDPARPYLLTIVRKETDKKGKTAVHTFRFNLADIDPASVQYEVKKDLIAVGLKTKQQAAYISIRQDDESQTNGNRIQLYASDVDKARLLVDLFRQAQPLSEKCFEADAHFPDNFEGLLTWIQSNLDQETTGAEPCRQSLERQADNPLVMQLLRVEEARNGKPEEGLYRFNLADFDPQKVTISAKSKSVQVVLESKESFVRLRKNGVWANTVSSVEIDCKSAYKAQLLKLAWQKWVHLAQKQLAEQQARFVQYQSLPEALQRLAGAVRPIESFQQELKPACQATLVQRETGGRPKEETYQFQWADMDARSATLKTQGRQFVLKLETASKNKWISYFQNGERGNYGNKLELLAADIETIRFVPALLEKLVAGCKNTMATTPPKGGMEWVAAKVSAAGGEETTGRQVLEPAGNRCQWTYKNRSGGKKNTELKYDLKLSDLDPQAVQMTVSGREVLLDLPTSGKEKIIKGWKDGQPSNYVGQISLAFPDLETARTSVQLFQQAITGCKNQ</sequence>
<feature type="signal peptide" evidence="1">
    <location>
        <begin position="1"/>
        <end position="29"/>
    </location>
</feature>
<dbReference type="RefSeq" id="WP_154173118.1">
    <property type="nucleotide sequence ID" value="NZ_WJXZ01000001.1"/>
</dbReference>
<dbReference type="EMBL" id="WJXZ01000001">
    <property type="protein sequence ID" value="MRS60313.1"/>
    <property type="molecule type" value="Genomic_DNA"/>
</dbReference>
<evidence type="ECO:0000313" key="3">
    <source>
        <dbReference type="Proteomes" id="UP000441754"/>
    </source>
</evidence>
<proteinExistence type="predicted"/>
<comment type="caution">
    <text evidence="2">The sequence shown here is derived from an EMBL/GenBank/DDBJ whole genome shotgun (WGS) entry which is preliminary data.</text>
</comment>
<dbReference type="Proteomes" id="UP000441754">
    <property type="component" value="Unassembled WGS sequence"/>
</dbReference>
<keyword evidence="3" id="KW-1185">Reference proteome</keyword>
<reference evidence="2 3" key="1">
    <citation type="journal article" date="2018" name="Antonie Van Leeuwenhoek">
        <title>Larkinella terrae sp. nov., isolated from soil on Jeju Island, South Korea.</title>
        <authorList>
            <person name="Ten L.N."/>
            <person name="Jeon J."/>
            <person name="Park S.J."/>
            <person name="Park S."/>
            <person name="Lee S.Y."/>
            <person name="Kim M.K."/>
            <person name="Jung H.Y."/>
        </authorList>
    </citation>
    <scope>NUCLEOTIDE SEQUENCE [LARGE SCALE GENOMIC DNA]</scope>
    <source>
        <strain evidence="2 3">KCTC 52001</strain>
    </source>
</reference>
<dbReference type="OrthoDB" id="1185854at2"/>
<organism evidence="2 3">
    <name type="scientific">Larkinella terrae</name>
    <dbReference type="NCBI Taxonomy" id="2025311"/>
    <lineage>
        <taxon>Bacteria</taxon>
        <taxon>Pseudomonadati</taxon>
        <taxon>Bacteroidota</taxon>
        <taxon>Cytophagia</taxon>
        <taxon>Cytophagales</taxon>
        <taxon>Spirosomataceae</taxon>
        <taxon>Larkinella</taxon>
    </lineage>
</organism>
<evidence type="ECO:0000313" key="2">
    <source>
        <dbReference type="EMBL" id="MRS60313.1"/>
    </source>
</evidence>
<keyword evidence="1" id="KW-0732">Signal</keyword>